<dbReference type="PaxDb" id="3218-PP1S44_246V6.1"/>
<reference evidence="1 3" key="2">
    <citation type="journal article" date="2018" name="Plant J.">
        <title>The Physcomitrella patens chromosome-scale assembly reveals moss genome structure and evolution.</title>
        <authorList>
            <person name="Lang D."/>
            <person name="Ullrich K.K."/>
            <person name="Murat F."/>
            <person name="Fuchs J."/>
            <person name="Jenkins J."/>
            <person name="Haas F.B."/>
            <person name="Piednoel M."/>
            <person name="Gundlach H."/>
            <person name="Van Bel M."/>
            <person name="Meyberg R."/>
            <person name="Vives C."/>
            <person name="Morata J."/>
            <person name="Symeonidi A."/>
            <person name="Hiss M."/>
            <person name="Muchero W."/>
            <person name="Kamisugi Y."/>
            <person name="Saleh O."/>
            <person name="Blanc G."/>
            <person name="Decker E.L."/>
            <person name="van Gessel N."/>
            <person name="Grimwood J."/>
            <person name="Hayes R.D."/>
            <person name="Graham S.W."/>
            <person name="Gunter L.E."/>
            <person name="McDaniel S.F."/>
            <person name="Hoernstein S.N.W."/>
            <person name="Larsson A."/>
            <person name="Li F.W."/>
            <person name="Perroud P.F."/>
            <person name="Phillips J."/>
            <person name="Ranjan P."/>
            <person name="Rokshar D.S."/>
            <person name="Rothfels C.J."/>
            <person name="Schneider L."/>
            <person name="Shu S."/>
            <person name="Stevenson D.W."/>
            <person name="Thummler F."/>
            <person name="Tillich M."/>
            <person name="Villarreal Aguilar J.C."/>
            <person name="Widiez T."/>
            <person name="Wong G.K."/>
            <person name="Wymore A."/>
            <person name="Zhang Y."/>
            <person name="Zimmer A.D."/>
            <person name="Quatrano R.S."/>
            <person name="Mayer K.F.X."/>
            <person name="Goodstein D."/>
            <person name="Casacuberta J.M."/>
            <person name="Vandepoele K."/>
            <person name="Reski R."/>
            <person name="Cuming A.C."/>
            <person name="Tuskan G.A."/>
            <person name="Maumus F."/>
            <person name="Salse J."/>
            <person name="Schmutz J."/>
            <person name="Rensing S.A."/>
        </authorList>
    </citation>
    <scope>NUCLEOTIDE SEQUENCE [LARGE SCALE GENOMIC DNA]</scope>
    <source>
        <strain evidence="2 3">cv. Gransden 2004</strain>
    </source>
</reference>
<dbReference type="PANTHER" id="PTHR45894">
    <property type="entry name" value="RNA-BINDING PROTEIN 8A"/>
    <property type="match status" value="1"/>
</dbReference>
<proteinExistence type="predicted"/>
<dbReference type="GO" id="GO:0005737">
    <property type="term" value="C:cytoplasm"/>
    <property type="evidence" value="ECO:0007669"/>
    <property type="project" value="InterPro"/>
</dbReference>
<dbReference type="GO" id="GO:0003729">
    <property type="term" value="F:mRNA binding"/>
    <property type="evidence" value="ECO:0000318"/>
    <property type="project" value="GO_Central"/>
</dbReference>
<keyword evidence="3" id="KW-1185">Reference proteome</keyword>
<gene>
    <name evidence="1" type="ORF">PHYPA_025265</name>
</gene>
<evidence type="ECO:0000313" key="1">
    <source>
        <dbReference type="EMBL" id="PNR33322.1"/>
    </source>
</evidence>
<organism evidence="1">
    <name type="scientific">Physcomitrium patens</name>
    <name type="common">Spreading-leaved earth moss</name>
    <name type="synonym">Physcomitrella patens</name>
    <dbReference type="NCBI Taxonomy" id="3218"/>
    <lineage>
        <taxon>Eukaryota</taxon>
        <taxon>Viridiplantae</taxon>
        <taxon>Streptophyta</taxon>
        <taxon>Embryophyta</taxon>
        <taxon>Bryophyta</taxon>
        <taxon>Bryophytina</taxon>
        <taxon>Bryopsida</taxon>
        <taxon>Funariidae</taxon>
        <taxon>Funariales</taxon>
        <taxon>Funariaceae</taxon>
        <taxon>Physcomitrium</taxon>
    </lineage>
</organism>
<dbReference type="Gramene" id="Pp3c20_17650V3.1">
    <property type="protein sequence ID" value="Pp3c20_17650V3.1"/>
    <property type="gene ID" value="Pp3c20_17650"/>
</dbReference>
<sequence length="68" mass="7563">MKSLEVLQVNLATIFVSALEPLGYALIEYKIRKEAQGAIANMNEKQLLTQTISVNWAFSSGPLHCRNV</sequence>
<dbReference type="AlphaFoldDB" id="A0A2K1IVL6"/>
<reference evidence="2" key="3">
    <citation type="submission" date="2020-12" db="UniProtKB">
        <authorList>
            <consortium name="EnsemblPlants"/>
        </authorList>
    </citation>
    <scope>IDENTIFICATION</scope>
</reference>
<dbReference type="SUPFAM" id="SSF54928">
    <property type="entry name" value="RNA-binding domain, RBD"/>
    <property type="match status" value="1"/>
</dbReference>
<dbReference type="EnsemblPlants" id="Pp3c20_17650V3.1">
    <property type="protein sequence ID" value="Pp3c20_17650V3.1"/>
    <property type="gene ID" value="Pp3c20_17650"/>
</dbReference>
<protein>
    <recommendedName>
        <fullName evidence="4">RRM domain-containing protein</fullName>
    </recommendedName>
</protein>
<dbReference type="Proteomes" id="UP000006727">
    <property type="component" value="Chromosome 20"/>
</dbReference>
<accession>A0A2K1IVL6</accession>
<dbReference type="InterPro" id="IPR035979">
    <property type="entry name" value="RBD_domain_sf"/>
</dbReference>
<dbReference type="InterPro" id="IPR008111">
    <property type="entry name" value="RNA-bd_8"/>
</dbReference>
<dbReference type="EMBL" id="ABEU02000020">
    <property type="protein sequence ID" value="PNR33322.1"/>
    <property type="molecule type" value="Genomic_DNA"/>
</dbReference>
<dbReference type="InterPro" id="IPR012677">
    <property type="entry name" value="Nucleotide-bd_a/b_plait_sf"/>
</dbReference>
<dbReference type="Gene3D" id="3.30.70.330">
    <property type="match status" value="1"/>
</dbReference>
<reference evidence="1 3" key="1">
    <citation type="journal article" date="2008" name="Science">
        <title>The Physcomitrella genome reveals evolutionary insights into the conquest of land by plants.</title>
        <authorList>
            <person name="Rensing S."/>
            <person name="Lang D."/>
            <person name="Zimmer A."/>
            <person name="Terry A."/>
            <person name="Salamov A."/>
            <person name="Shapiro H."/>
            <person name="Nishiyama T."/>
            <person name="Perroud P.-F."/>
            <person name="Lindquist E."/>
            <person name="Kamisugi Y."/>
            <person name="Tanahashi T."/>
            <person name="Sakakibara K."/>
            <person name="Fujita T."/>
            <person name="Oishi K."/>
            <person name="Shin-I T."/>
            <person name="Kuroki Y."/>
            <person name="Toyoda A."/>
            <person name="Suzuki Y."/>
            <person name="Hashimoto A."/>
            <person name="Yamaguchi K."/>
            <person name="Sugano A."/>
            <person name="Kohara Y."/>
            <person name="Fujiyama A."/>
            <person name="Anterola A."/>
            <person name="Aoki S."/>
            <person name="Ashton N."/>
            <person name="Barbazuk W.B."/>
            <person name="Barker E."/>
            <person name="Bennetzen J."/>
            <person name="Bezanilla M."/>
            <person name="Blankenship R."/>
            <person name="Cho S.H."/>
            <person name="Dutcher S."/>
            <person name="Estelle M."/>
            <person name="Fawcett J.A."/>
            <person name="Gundlach H."/>
            <person name="Hanada K."/>
            <person name="Heyl A."/>
            <person name="Hicks K.A."/>
            <person name="Hugh J."/>
            <person name="Lohr M."/>
            <person name="Mayer K."/>
            <person name="Melkozernov A."/>
            <person name="Murata T."/>
            <person name="Nelson D."/>
            <person name="Pils B."/>
            <person name="Prigge M."/>
            <person name="Reiss B."/>
            <person name="Renner T."/>
            <person name="Rombauts S."/>
            <person name="Rushton P."/>
            <person name="Sanderfoot A."/>
            <person name="Schween G."/>
            <person name="Shiu S.-H."/>
            <person name="Stueber K."/>
            <person name="Theodoulou F.L."/>
            <person name="Tu H."/>
            <person name="Van de Peer Y."/>
            <person name="Verrier P.J."/>
            <person name="Waters E."/>
            <person name="Wood A."/>
            <person name="Yang L."/>
            <person name="Cove D."/>
            <person name="Cuming A."/>
            <person name="Hasebe M."/>
            <person name="Lucas S."/>
            <person name="Mishler D.B."/>
            <person name="Reski R."/>
            <person name="Grigoriev I."/>
            <person name="Quatrano R.S."/>
            <person name="Boore J.L."/>
        </authorList>
    </citation>
    <scope>NUCLEOTIDE SEQUENCE [LARGE SCALE GENOMIC DNA]</scope>
    <source>
        <strain evidence="2 3">cv. Gransden 2004</strain>
    </source>
</reference>
<dbReference type="GO" id="GO:0008380">
    <property type="term" value="P:RNA splicing"/>
    <property type="evidence" value="ECO:0000318"/>
    <property type="project" value="GO_Central"/>
</dbReference>
<evidence type="ECO:0000313" key="3">
    <source>
        <dbReference type="Proteomes" id="UP000006727"/>
    </source>
</evidence>
<dbReference type="STRING" id="3218.A0A2K1IVL6"/>
<evidence type="ECO:0000313" key="2">
    <source>
        <dbReference type="EnsemblPlants" id="Pp3c20_17650V3.1"/>
    </source>
</evidence>
<evidence type="ECO:0008006" key="4">
    <source>
        <dbReference type="Google" id="ProtNLM"/>
    </source>
</evidence>
<dbReference type="GO" id="GO:0035145">
    <property type="term" value="C:exon-exon junction complex"/>
    <property type="evidence" value="ECO:0000318"/>
    <property type="project" value="GO_Central"/>
</dbReference>
<dbReference type="InParanoid" id="A0A2K1IVL6"/>
<name>A0A2K1IVL6_PHYPA</name>